<sequence>MKLLLKLKKHQYTWTISLMSIGLFFIVYTALTNKIETVTEELISEIVKSDLIAKQNVIALEFERLDTYLIEASKILNSNKELSPQEYFEKLELVADIAATNVHINKSWAFSGLAESVSITYFDTINAHYNIRIKSYVEGQIKNRFSENGSPIFHINDNVYLRKTTHISLPNGRFVGFSYDIDLLKFWEYYSQKYVPGGSYTVLTTKEGICILHPEVKYIGREIDFFFKGVDRSAILDNINVQNSDNLIKTQLISEYLGLEVLRFYKALNNVDQVLILGESFPVDIKLKESMESTQRYFTWISVSVLGTFILVLVLSRLQLTSDYNKNLKVTKEREQLRASNEKFQRKNAVLQLQQLKKKMNPHFLFNSLNSLHVLIESNPDLSQEFVLKLANVYRYVLAENEGNLAWVKNELEFMEQYFFLQQIRFKGSLFMELKGLDNVRALQKKIPLLSLQTLLENAIKHNSFTKNKPLQISIEIQDEQLIVSNNYNPRKKYEEKSHKIGLKYIKNSYEYYGVSTFYTEINNNNFSCYLPLLP</sequence>
<evidence type="ECO:0000259" key="3">
    <source>
        <dbReference type="Pfam" id="PF06580"/>
    </source>
</evidence>
<dbReference type="InterPro" id="IPR050640">
    <property type="entry name" value="Bact_2-comp_sensor_kinase"/>
</dbReference>
<evidence type="ECO:0000256" key="1">
    <source>
        <dbReference type="SAM" id="Coils"/>
    </source>
</evidence>
<dbReference type="InterPro" id="IPR010559">
    <property type="entry name" value="Sig_transdc_His_kin_internal"/>
</dbReference>
<dbReference type="Pfam" id="PF06580">
    <property type="entry name" value="His_kinase"/>
    <property type="match status" value="1"/>
</dbReference>
<gene>
    <name evidence="4" type="ORF">N1F79_00925</name>
</gene>
<accession>A0ABU7XLU7</accession>
<keyword evidence="5" id="KW-1185">Reference proteome</keyword>
<feature type="transmembrane region" description="Helical" evidence="2">
    <location>
        <begin position="297"/>
        <end position="316"/>
    </location>
</feature>
<evidence type="ECO:0000256" key="2">
    <source>
        <dbReference type="SAM" id="Phobius"/>
    </source>
</evidence>
<keyword evidence="4" id="KW-0808">Transferase</keyword>
<evidence type="ECO:0000313" key="5">
    <source>
        <dbReference type="Proteomes" id="UP001337305"/>
    </source>
</evidence>
<proteinExistence type="predicted"/>
<organism evidence="4 5">
    <name type="scientific">Flavivirga spongiicola</name>
    <dbReference type="NCBI Taxonomy" id="421621"/>
    <lineage>
        <taxon>Bacteria</taxon>
        <taxon>Pseudomonadati</taxon>
        <taxon>Bacteroidota</taxon>
        <taxon>Flavobacteriia</taxon>
        <taxon>Flavobacteriales</taxon>
        <taxon>Flavobacteriaceae</taxon>
        <taxon>Flavivirga</taxon>
    </lineage>
</organism>
<feature type="transmembrane region" description="Helical" evidence="2">
    <location>
        <begin position="12"/>
        <end position="31"/>
    </location>
</feature>
<dbReference type="RefSeq" id="WP_303308684.1">
    <property type="nucleotide sequence ID" value="NZ_JAODOP010000001.1"/>
</dbReference>
<protein>
    <submittedName>
        <fullName evidence="4">Histidine kinase</fullName>
    </submittedName>
</protein>
<keyword evidence="2" id="KW-0472">Membrane</keyword>
<dbReference type="PANTHER" id="PTHR34220:SF7">
    <property type="entry name" value="SENSOR HISTIDINE KINASE YPDA"/>
    <property type="match status" value="1"/>
</dbReference>
<keyword evidence="1" id="KW-0175">Coiled coil</keyword>
<keyword evidence="4" id="KW-0418">Kinase</keyword>
<evidence type="ECO:0000313" key="4">
    <source>
        <dbReference type="EMBL" id="MEF3831678.1"/>
    </source>
</evidence>
<feature type="domain" description="Signal transduction histidine kinase internal region" evidence="3">
    <location>
        <begin position="352"/>
        <end position="428"/>
    </location>
</feature>
<dbReference type="Proteomes" id="UP001337305">
    <property type="component" value="Unassembled WGS sequence"/>
</dbReference>
<keyword evidence="2" id="KW-0812">Transmembrane</keyword>
<name>A0ABU7XLU7_9FLAO</name>
<reference evidence="4 5" key="1">
    <citation type="submission" date="2022-09" db="EMBL/GenBank/DDBJ databases">
        <title>Genome sequencing of Flavivirga sp. MEBiC05379.</title>
        <authorList>
            <person name="Oh H.-M."/>
            <person name="Kwon K.K."/>
            <person name="Park M.J."/>
            <person name="Yang S.-H."/>
        </authorList>
    </citation>
    <scope>NUCLEOTIDE SEQUENCE [LARGE SCALE GENOMIC DNA]</scope>
    <source>
        <strain evidence="4 5">MEBiC05379</strain>
    </source>
</reference>
<dbReference type="PANTHER" id="PTHR34220">
    <property type="entry name" value="SENSOR HISTIDINE KINASE YPDA"/>
    <property type="match status" value="1"/>
</dbReference>
<comment type="caution">
    <text evidence="4">The sequence shown here is derived from an EMBL/GenBank/DDBJ whole genome shotgun (WGS) entry which is preliminary data.</text>
</comment>
<feature type="coiled-coil region" evidence="1">
    <location>
        <begin position="327"/>
        <end position="354"/>
    </location>
</feature>
<dbReference type="GO" id="GO:0016301">
    <property type="term" value="F:kinase activity"/>
    <property type="evidence" value="ECO:0007669"/>
    <property type="project" value="UniProtKB-KW"/>
</dbReference>
<dbReference type="EMBL" id="JAODOP010000001">
    <property type="protein sequence ID" value="MEF3831678.1"/>
    <property type="molecule type" value="Genomic_DNA"/>
</dbReference>
<keyword evidence="2" id="KW-1133">Transmembrane helix</keyword>